<feature type="domain" description="Core-binding (CB)" evidence="7">
    <location>
        <begin position="20"/>
        <end position="103"/>
    </location>
</feature>
<dbReference type="InterPro" id="IPR013762">
    <property type="entry name" value="Integrase-like_cat_sf"/>
</dbReference>
<reference evidence="8 9" key="1">
    <citation type="submission" date="2018-07" db="EMBL/GenBank/DDBJ databases">
        <title>Complete genome of the Arcobacter bivalviorum type strain LMG 26154.</title>
        <authorList>
            <person name="Miller W.G."/>
            <person name="Yee E."/>
            <person name="Bono J.L."/>
        </authorList>
    </citation>
    <scope>NUCLEOTIDE SEQUENCE [LARGE SCALE GENOMIC DNA]</scope>
    <source>
        <strain evidence="8 9">LMG 26154</strain>
    </source>
</reference>
<evidence type="ECO:0000256" key="1">
    <source>
        <dbReference type="ARBA" id="ARBA00008857"/>
    </source>
</evidence>
<dbReference type="PANTHER" id="PTHR30349:SF64">
    <property type="entry name" value="PROPHAGE INTEGRASE INTD-RELATED"/>
    <property type="match status" value="1"/>
</dbReference>
<dbReference type="Pfam" id="PF00589">
    <property type="entry name" value="Phage_integrase"/>
    <property type="match status" value="1"/>
</dbReference>
<dbReference type="NCBIfam" id="TIGR02249">
    <property type="entry name" value="integrase_gron"/>
    <property type="match status" value="1"/>
</dbReference>
<dbReference type="PROSITE" id="PS51900">
    <property type="entry name" value="CB"/>
    <property type="match status" value="1"/>
</dbReference>
<dbReference type="GO" id="GO:0003677">
    <property type="term" value="F:DNA binding"/>
    <property type="evidence" value="ECO:0007669"/>
    <property type="project" value="UniProtKB-UniRule"/>
</dbReference>
<dbReference type="Gene3D" id="1.10.150.130">
    <property type="match status" value="1"/>
</dbReference>
<comment type="similarity">
    <text evidence="1">Belongs to the 'phage' integrase family.</text>
</comment>
<dbReference type="InterPro" id="IPR002104">
    <property type="entry name" value="Integrase_catalytic"/>
</dbReference>
<evidence type="ECO:0000256" key="4">
    <source>
        <dbReference type="ARBA" id="ARBA00023172"/>
    </source>
</evidence>
<evidence type="ECO:0000256" key="2">
    <source>
        <dbReference type="ARBA" id="ARBA00022908"/>
    </source>
</evidence>
<dbReference type="PANTHER" id="PTHR30349">
    <property type="entry name" value="PHAGE INTEGRASE-RELATED"/>
    <property type="match status" value="1"/>
</dbReference>
<evidence type="ECO:0000313" key="9">
    <source>
        <dbReference type="Proteomes" id="UP000253850"/>
    </source>
</evidence>
<name>A0AB33GI95_9BACT</name>
<dbReference type="Gene3D" id="1.10.443.10">
    <property type="entry name" value="Intergrase catalytic core"/>
    <property type="match status" value="1"/>
</dbReference>
<keyword evidence="2" id="KW-0229">DNA integration</keyword>
<evidence type="ECO:0000256" key="5">
    <source>
        <dbReference type="PROSITE-ProRule" id="PRU01248"/>
    </source>
</evidence>
<dbReference type="InterPro" id="IPR010998">
    <property type="entry name" value="Integrase_recombinase_N"/>
</dbReference>
<evidence type="ECO:0000313" key="8">
    <source>
        <dbReference type="EMBL" id="AXH12169.1"/>
    </source>
</evidence>
<keyword evidence="4" id="KW-0233">DNA recombination</keyword>
<dbReference type="KEGG" id="hbv:ABIV_1166"/>
<organism evidence="8 9">
    <name type="scientific">Halarcobacter bivalviorum</name>
    <dbReference type="NCBI Taxonomy" id="663364"/>
    <lineage>
        <taxon>Bacteria</taxon>
        <taxon>Pseudomonadati</taxon>
        <taxon>Campylobacterota</taxon>
        <taxon>Epsilonproteobacteria</taxon>
        <taxon>Campylobacterales</taxon>
        <taxon>Arcobacteraceae</taxon>
        <taxon>Halarcobacter</taxon>
    </lineage>
</organism>
<protein>
    <submittedName>
        <fullName evidence="8">Site-specific tyrosine recombinase, phage integrase family (Integron domain)</fullName>
    </submittedName>
</protein>
<dbReference type="InterPro" id="IPR050090">
    <property type="entry name" value="Tyrosine_recombinase_XerCD"/>
</dbReference>
<accession>A0AB33GI95</accession>
<dbReference type="InterPro" id="IPR004107">
    <property type="entry name" value="Integrase_SAM-like_N"/>
</dbReference>
<evidence type="ECO:0000259" key="7">
    <source>
        <dbReference type="PROSITE" id="PS51900"/>
    </source>
</evidence>
<dbReference type="InterPro" id="IPR044068">
    <property type="entry name" value="CB"/>
</dbReference>
<keyword evidence="3 5" id="KW-0238">DNA-binding</keyword>
<dbReference type="SUPFAM" id="SSF56349">
    <property type="entry name" value="DNA breaking-rejoining enzymes"/>
    <property type="match status" value="1"/>
</dbReference>
<gene>
    <name evidence="8" type="ORF">ABIV_1166</name>
</gene>
<dbReference type="GO" id="GO:0006310">
    <property type="term" value="P:DNA recombination"/>
    <property type="evidence" value="ECO:0007669"/>
    <property type="project" value="UniProtKB-KW"/>
</dbReference>
<sequence length="340" mass="40150">MYVKSEKFNFKKHFYNLGDIMGKKLLDIMRDKIRVKHYSLKTENVYIYWAKKYILFHNKRHPNTMGKKEIEEYLTYLAKNLNVSPTTQNQAFYSIVFLYEQVLNISLKNENIQALRAQERKHIPVVLTIDEVKSIILNMAGIYQLIVKLMYGCGLRMKEVQNIRIKDIDFGFDKIYVWDSKSLKDRTIPLPQSIKNELQIQTQKVKELHQRDLSDGFGSVYIPYALSKKFKNIEYDTKWQYVFPMSKISKDPRTGKQRRHHILDVTLSRNIKNAVKKSNIDKRVTSHIFRHSYATHLLQNGTDIRSIQELLGHKSIETTMIYTHVVKELNKGDIKSPLDF</sequence>
<dbReference type="InterPro" id="IPR011010">
    <property type="entry name" value="DNA_brk_join_enz"/>
</dbReference>
<dbReference type="Pfam" id="PF13495">
    <property type="entry name" value="Phage_int_SAM_4"/>
    <property type="match status" value="1"/>
</dbReference>
<dbReference type="Proteomes" id="UP000253850">
    <property type="component" value="Chromosome"/>
</dbReference>
<evidence type="ECO:0000256" key="3">
    <source>
        <dbReference type="ARBA" id="ARBA00023125"/>
    </source>
</evidence>
<dbReference type="GO" id="GO:0015074">
    <property type="term" value="P:DNA integration"/>
    <property type="evidence" value="ECO:0007669"/>
    <property type="project" value="UniProtKB-KW"/>
</dbReference>
<proteinExistence type="inferred from homology"/>
<evidence type="ECO:0000259" key="6">
    <source>
        <dbReference type="PROSITE" id="PS51898"/>
    </source>
</evidence>
<feature type="domain" description="Tyr recombinase" evidence="6">
    <location>
        <begin position="122"/>
        <end position="335"/>
    </location>
</feature>
<dbReference type="PROSITE" id="PS51898">
    <property type="entry name" value="TYR_RECOMBINASE"/>
    <property type="match status" value="1"/>
</dbReference>
<dbReference type="InterPro" id="IPR011946">
    <property type="entry name" value="Integrase_integron-type"/>
</dbReference>
<dbReference type="EMBL" id="CP031217">
    <property type="protein sequence ID" value="AXH12169.1"/>
    <property type="molecule type" value="Genomic_DNA"/>
</dbReference>
<dbReference type="AlphaFoldDB" id="A0AB33GI95"/>